<evidence type="ECO:0008006" key="3">
    <source>
        <dbReference type="Google" id="ProtNLM"/>
    </source>
</evidence>
<gene>
    <name evidence="1" type="ORF">BPO_0914</name>
</gene>
<dbReference type="Pfam" id="PF13557">
    <property type="entry name" value="Phenol_MetA_deg"/>
    <property type="match status" value="1"/>
</dbReference>
<sequence>MIQAQDFISTDRPDQSEGVFVLPRKQLQLETGITFSKNSLTNSTMLRYGIGKNTELRLENGLQTLGKFSTDAIVLSAKQKIFESDNHLPSITGIGYLSYTPNTEHPFSTDAVLAFQQEISPKFSMDWNIGIKERFQSFIWTTILNYSPKDELNFFAEYFADFGNKAPHHSIDLGIMYIINPNFQIDFAVGQSIFTTDGEPFATAGVSYRFRNTPIRSVEKN</sequence>
<proteinExistence type="predicted"/>
<protein>
    <recommendedName>
        <fullName evidence="3">Transporter</fullName>
    </recommendedName>
</protein>
<dbReference type="EMBL" id="CP136426">
    <property type="protein sequence ID" value="WOC51561.1"/>
    <property type="molecule type" value="Genomic_DNA"/>
</dbReference>
<dbReference type="InterPro" id="IPR025737">
    <property type="entry name" value="FApF"/>
</dbReference>
<organism evidence="1 2">
    <name type="scientific">Bergeyella porcorum</name>
    <dbReference type="NCBI Taxonomy" id="1735111"/>
    <lineage>
        <taxon>Bacteria</taxon>
        <taxon>Pseudomonadati</taxon>
        <taxon>Bacteroidota</taxon>
        <taxon>Flavobacteriia</taxon>
        <taxon>Flavobacteriales</taxon>
        <taxon>Weeksellaceae</taxon>
        <taxon>Bergeyella</taxon>
    </lineage>
</organism>
<dbReference type="Proteomes" id="UP001432059">
    <property type="component" value="Chromosome"/>
</dbReference>
<evidence type="ECO:0000313" key="1">
    <source>
        <dbReference type="EMBL" id="WOC51561.1"/>
    </source>
</evidence>
<dbReference type="KEGG" id="bpor:BPO_0914"/>
<dbReference type="AlphaFoldDB" id="A0AAU0F2J4"/>
<accession>A0AAU0F2J4</accession>
<evidence type="ECO:0000313" key="2">
    <source>
        <dbReference type="Proteomes" id="UP001432059"/>
    </source>
</evidence>
<name>A0AAU0F2J4_9FLAO</name>
<reference evidence="1" key="1">
    <citation type="submission" date="2023-10" db="EMBL/GenBank/DDBJ databases">
        <title>Characterization and whole genome sequencing of a novel strain of Bergeyella porcorum QD2021 isolated from pig.</title>
        <authorList>
            <person name="Liu G."/>
            <person name="Chen C."/>
            <person name="Han X."/>
        </authorList>
    </citation>
    <scope>NUCLEOTIDE SEQUENCE</scope>
    <source>
        <strain evidence="1">QD2021</strain>
    </source>
</reference>
<keyword evidence="2" id="KW-1185">Reference proteome</keyword>